<dbReference type="NCBIfam" id="TIGR00154">
    <property type="entry name" value="ispE"/>
    <property type="match status" value="1"/>
</dbReference>
<evidence type="ECO:0000313" key="8">
    <source>
        <dbReference type="EMBL" id="RDU58923.1"/>
    </source>
</evidence>
<evidence type="ECO:0000256" key="5">
    <source>
        <dbReference type="ARBA" id="ARBA00022840"/>
    </source>
</evidence>
<feature type="active site" evidence="6">
    <location>
        <position position="138"/>
    </location>
</feature>
<keyword evidence="2 6" id="KW-0808">Transferase</keyword>
<feature type="active site" evidence="6">
    <location>
        <position position="8"/>
    </location>
</feature>
<proteinExistence type="inferred from homology"/>
<dbReference type="GO" id="GO:0019288">
    <property type="term" value="P:isopentenyl diphosphate biosynthetic process, methylerythritol 4-phosphate pathway"/>
    <property type="evidence" value="ECO:0007669"/>
    <property type="project" value="UniProtKB-UniRule"/>
</dbReference>
<comment type="similarity">
    <text evidence="6">Belongs to the GHMP kinase family. IspE subfamily.</text>
</comment>
<evidence type="ECO:0000256" key="1">
    <source>
        <dbReference type="ARBA" id="ARBA00017473"/>
    </source>
</evidence>
<dbReference type="EC" id="2.7.1.148" evidence="6"/>
<dbReference type="SUPFAM" id="SSF54211">
    <property type="entry name" value="Ribosomal protein S5 domain 2-like"/>
    <property type="match status" value="1"/>
</dbReference>
<keyword evidence="6" id="KW-0414">Isoprene biosynthesis</keyword>
<dbReference type="Gene3D" id="3.30.230.10">
    <property type="match status" value="1"/>
</dbReference>
<dbReference type="Pfam" id="PF00288">
    <property type="entry name" value="GHMP_kinases_N"/>
    <property type="match status" value="1"/>
</dbReference>
<dbReference type="HAMAP" id="MF_00061">
    <property type="entry name" value="IspE"/>
    <property type="match status" value="1"/>
</dbReference>
<feature type="binding site" evidence="6">
    <location>
        <begin position="96"/>
        <end position="106"/>
    </location>
    <ligand>
        <name>ATP</name>
        <dbReference type="ChEBI" id="CHEBI:30616"/>
    </ligand>
</feature>
<dbReference type="PANTHER" id="PTHR43527">
    <property type="entry name" value="4-DIPHOSPHOCYTIDYL-2-C-METHYL-D-ERYTHRITOL KINASE, CHLOROPLASTIC"/>
    <property type="match status" value="1"/>
</dbReference>
<dbReference type="GO" id="GO:0016114">
    <property type="term" value="P:terpenoid biosynthetic process"/>
    <property type="evidence" value="ECO:0007669"/>
    <property type="project" value="UniProtKB-UniRule"/>
</dbReference>
<keyword evidence="3 6" id="KW-0547">Nucleotide-binding</keyword>
<reference evidence="8 9" key="1">
    <citation type="submission" date="2018-04" db="EMBL/GenBank/DDBJ databases">
        <title>Novel Campyloabacter and Helicobacter Species and Strains.</title>
        <authorList>
            <person name="Mannion A.J."/>
            <person name="Shen Z."/>
            <person name="Fox J.G."/>
        </authorList>
    </citation>
    <scope>NUCLEOTIDE SEQUENCE [LARGE SCALE GENOMIC DNA]</scope>
    <source>
        <strain evidence="8 9">MIT 98-6070</strain>
    </source>
</reference>
<gene>
    <name evidence="6" type="primary">ispE</name>
    <name evidence="8" type="ORF">CQA63_08830</name>
</gene>
<dbReference type="GO" id="GO:0050515">
    <property type="term" value="F:4-(cytidine 5'-diphospho)-2-C-methyl-D-erythritol kinase activity"/>
    <property type="evidence" value="ECO:0007669"/>
    <property type="project" value="UniProtKB-UniRule"/>
</dbReference>
<dbReference type="UniPathway" id="UPA00056">
    <property type="reaction ID" value="UER00094"/>
</dbReference>
<dbReference type="PIRSF" id="PIRSF010376">
    <property type="entry name" value="IspE"/>
    <property type="match status" value="1"/>
</dbReference>
<dbReference type="PANTHER" id="PTHR43527:SF2">
    <property type="entry name" value="4-DIPHOSPHOCYTIDYL-2-C-METHYL-D-ERYTHRITOL KINASE, CHLOROPLASTIC"/>
    <property type="match status" value="1"/>
</dbReference>
<keyword evidence="4 6" id="KW-0418">Kinase</keyword>
<sequence>MSYIIYPKLNIFLKIIGHDGSYHQLCSRFVLAKGALYDEMELSKSQSFTLKGDFGCDMEENLIFKAKCALKAYLLAHAKEAERLESLGVEVQKSIPKGAGLGGGSANAGVFLRAVNEFLALGLKENELLAIARDIGADVSFFASGESSANVSGRGEQIEPFIESPLFYEIYTPPIFCDSTKVYQRYGTLIKERCINYSNPPQEWLSSQSAHLLSLGIPKEEMNDLFSPAIALYPALKDIASELGSEWYFSGSGSSFFRLRA</sequence>
<comment type="catalytic activity">
    <reaction evidence="6">
        <text>4-CDP-2-C-methyl-D-erythritol + ATP = 4-CDP-2-C-methyl-D-erythritol 2-phosphate + ADP + H(+)</text>
        <dbReference type="Rhea" id="RHEA:18437"/>
        <dbReference type="ChEBI" id="CHEBI:15378"/>
        <dbReference type="ChEBI" id="CHEBI:30616"/>
        <dbReference type="ChEBI" id="CHEBI:57823"/>
        <dbReference type="ChEBI" id="CHEBI:57919"/>
        <dbReference type="ChEBI" id="CHEBI:456216"/>
        <dbReference type="EC" id="2.7.1.148"/>
    </reaction>
</comment>
<dbReference type="GO" id="GO:0005524">
    <property type="term" value="F:ATP binding"/>
    <property type="evidence" value="ECO:0007669"/>
    <property type="project" value="UniProtKB-UniRule"/>
</dbReference>
<evidence type="ECO:0000256" key="6">
    <source>
        <dbReference type="HAMAP-Rule" id="MF_00061"/>
    </source>
</evidence>
<dbReference type="InterPro" id="IPR036554">
    <property type="entry name" value="GHMP_kinase_C_sf"/>
</dbReference>
<dbReference type="InterPro" id="IPR004424">
    <property type="entry name" value="IspE"/>
</dbReference>
<evidence type="ECO:0000256" key="3">
    <source>
        <dbReference type="ARBA" id="ARBA00022741"/>
    </source>
</evidence>
<dbReference type="OrthoDB" id="9809438at2"/>
<evidence type="ECO:0000256" key="4">
    <source>
        <dbReference type="ARBA" id="ARBA00022777"/>
    </source>
</evidence>
<dbReference type="RefSeq" id="WP_104699977.1">
    <property type="nucleotide sequence ID" value="NZ_FZPP01000018.1"/>
</dbReference>
<dbReference type="SUPFAM" id="SSF55060">
    <property type="entry name" value="GHMP Kinase, C-terminal domain"/>
    <property type="match status" value="1"/>
</dbReference>
<comment type="caution">
    <text evidence="8">The sequence shown here is derived from an EMBL/GenBank/DDBJ whole genome shotgun (WGS) entry which is preliminary data.</text>
</comment>
<comment type="pathway">
    <text evidence="6">Isoprenoid biosynthesis; isopentenyl diphosphate biosynthesis via DXP pathway; isopentenyl diphosphate from 1-deoxy-D-xylulose 5-phosphate: step 3/6.</text>
</comment>
<name>A0A3D8I1B0_9HELI</name>
<comment type="function">
    <text evidence="6">Catalyzes the phosphorylation of the position 2 hydroxy group of 4-diphosphocytidyl-2C-methyl-D-erythritol.</text>
</comment>
<organism evidence="8 9">
    <name type="scientific">Helicobacter marmotae</name>
    <dbReference type="NCBI Taxonomy" id="152490"/>
    <lineage>
        <taxon>Bacteria</taxon>
        <taxon>Pseudomonadati</taxon>
        <taxon>Campylobacterota</taxon>
        <taxon>Epsilonproteobacteria</taxon>
        <taxon>Campylobacterales</taxon>
        <taxon>Helicobacteraceae</taxon>
        <taxon>Helicobacter</taxon>
    </lineage>
</organism>
<dbReference type="InterPro" id="IPR006204">
    <property type="entry name" value="GHMP_kinase_N_dom"/>
</dbReference>
<dbReference type="Gene3D" id="3.30.70.890">
    <property type="entry name" value="GHMP kinase, C-terminal domain"/>
    <property type="match status" value="1"/>
</dbReference>
<evidence type="ECO:0000313" key="9">
    <source>
        <dbReference type="Proteomes" id="UP000256599"/>
    </source>
</evidence>
<evidence type="ECO:0000259" key="7">
    <source>
        <dbReference type="Pfam" id="PF00288"/>
    </source>
</evidence>
<keyword evidence="9" id="KW-1185">Reference proteome</keyword>
<dbReference type="InterPro" id="IPR020568">
    <property type="entry name" value="Ribosomal_Su5_D2-typ_SF"/>
</dbReference>
<protein>
    <recommendedName>
        <fullName evidence="1 6">4-diphosphocytidyl-2-C-methyl-D-erythritol kinase</fullName>
        <shortName evidence="6">CMK</shortName>
        <ecNumber evidence="6">2.7.1.148</ecNumber>
    </recommendedName>
    <alternativeName>
        <fullName evidence="6">4-(cytidine-5'-diphospho)-2-C-methyl-D-erythritol kinase</fullName>
    </alternativeName>
</protein>
<keyword evidence="5 6" id="KW-0067">ATP-binding</keyword>
<evidence type="ECO:0000256" key="2">
    <source>
        <dbReference type="ARBA" id="ARBA00022679"/>
    </source>
</evidence>
<dbReference type="Proteomes" id="UP000256599">
    <property type="component" value="Unassembled WGS sequence"/>
</dbReference>
<dbReference type="InterPro" id="IPR014721">
    <property type="entry name" value="Ribsml_uS5_D2-typ_fold_subgr"/>
</dbReference>
<dbReference type="AlphaFoldDB" id="A0A3D8I1B0"/>
<feature type="domain" description="GHMP kinase N-terminal" evidence="7">
    <location>
        <begin position="74"/>
        <end position="145"/>
    </location>
</feature>
<dbReference type="NCBIfam" id="NF003216">
    <property type="entry name" value="PRK04181.1"/>
    <property type="match status" value="1"/>
</dbReference>
<accession>A0A3D8I1B0</accession>
<dbReference type="EMBL" id="NXLR01000026">
    <property type="protein sequence ID" value="RDU58923.1"/>
    <property type="molecule type" value="Genomic_DNA"/>
</dbReference>